<evidence type="ECO:0000256" key="5">
    <source>
        <dbReference type="PROSITE-ProRule" id="PRU00284"/>
    </source>
</evidence>
<dbReference type="Gene3D" id="6.10.340.10">
    <property type="match status" value="1"/>
</dbReference>
<evidence type="ECO:0000259" key="7">
    <source>
        <dbReference type="PROSITE" id="PS50111"/>
    </source>
</evidence>
<dbReference type="InterPro" id="IPR003660">
    <property type="entry name" value="HAMP_dom"/>
</dbReference>
<feature type="transmembrane region" description="Helical" evidence="6">
    <location>
        <begin position="43"/>
        <end position="64"/>
    </location>
</feature>
<dbReference type="InterPro" id="IPR004089">
    <property type="entry name" value="MCPsignal_dom"/>
</dbReference>
<comment type="subcellular location">
    <subcellularLocation>
        <location evidence="1">Cell inner membrane</location>
        <topology evidence="1">Multi-pass membrane protein</topology>
    </subcellularLocation>
</comment>
<dbReference type="Proteomes" id="UP000004169">
    <property type="component" value="Unassembled WGS sequence"/>
</dbReference>
<evidence type="ECO:0000259" key="8">
    <source>
        <dbReference type="PROSITE" id="PS50192"/>
    </source>
</evidence>
<dbReference type="SMART" id="SM00283">
    <property type="entry name" value="MA"/>
    <property type="match status" value="1"/>
</dbReference>
<comment type="similarity">
    <text evidence="4">Belongs to the methyl-accepting chemotaxis (MCP) protein family.</text>
</comment>
<dbReference type="PROSITE" id="PS50192">
    <property type="entry name" value="T_SNARE"/>
    <property type="match status" value="1"/>
</dbReference>
<keyword evidence="2" id="KW-1003">Cell membrane</keyword>
<dbReference type="CDD" id="cd06225">
    <property type="entry name" value="HAMP"/>
    <property type="match status" value="1"/>
</dbReference>
<dbReference type="InterPro" id="IPR032255">
    <property type="entry name" value="HBM"/>
</dbReference>
<dbReference type="PANTHER" id="PTHR32089:SF112">
    <property type="entry name" value="LYSOZYME-LIKE PROTEIN-RELATED"/>
    <property type="match status" value="1"/>
</dbReference>
<dbReference type="PROSITE" id="PS50885">
    <property type="entry name" value="HAMP"/>
    <property type="match status" value="1"/>
</dbReference>
<dbReference type="PROSITE" id="PS50111">
    <property type="entry name" value="CHEMOTAXIS_TRANSDUC_2"/>
    <property type="match status" value="1"/>
</dbReference>
<organism evidence="10 11">
    <name type="scientific">Magnetospirillum molischianum DSM 120</name>
    <dbReference type="NCBI Taxonomy" id="1150626"/>
    <lineage>
        <taxon>Bacteria</taxon>
        <taxon>Pseudomonadati</taxon>
        <taxon>Pseudomonadota</taxon>
        <taxon>Alphaproteobacteria</taxon>
        <taxon>Rhodospirillales</taxon>
        <taxon>Rhodospirillaceae</taxon>
        <taxon>Magnetospirillum</taxon>
    </lineage>
</organism>
<name>H8FR48_MAGML</name>
<evidence type="ECO:0000313" key="10">
    <source>
        <dbReference type="EMBL" id="CCG40836.1"/>
    </source>
</evidence>
<comment type="caution">
    <text evidence="10">The sequence shown here is derived from an EMBL/GenBank/DDBJ whole genome shotgun (WGS) entry which is preliminary data.</text>
</comment>
<dbReference type="GO" id="GO:0005886">
    <property type="term" value="C:plasma membrane"/>
    <property type="evidence" value="ECO:0007669"/>
    <property type="project" value="UniProtKB-SubCell"/>
</dbReference>
<evidence type="ECO:0000256" key="3">
    <source>
        <dbReference type="ARBA" id="ARBA00023224"/>
    </source>
</evidence>
<dbReference type="SMART" id="SM01358">
    <property type="entry name" value="HBM"/>
    <property type="match status" value="1"/>
</dbReference>
<keyword evidence="2" id="KW-0997">Cell inner membrane</keyword>
<keyword evidence="3 5" id="KW-0807">Transducer</keyword>
<evidence type="ECO:0000256" key="2">
    <source>
        <dbReference type="ARBA" id="ARBA00022519"/>
    </source>
</evidence>
<dbReference type="Pfam" id="PF00015">
    <property type="entry name" value="MCPsignal"/>
    <property type="match status" value="1"/>
</dbReference>
<keyword evidence="6" id="KW-0812">Transmembrane</keyword>
<evidence type="ECO:0000259" key="9">
    <source>
        <dbReference type="PROSITE" id="PS50885"/>
    </source>
</evidence>
<gene>
    <name evidence="10" type="ORF">PHAMO_210347</name>
</gene>
<dbReference type="SMART" id="SM00304">
    <property type="entry name" value="HAMP"/>
    <property type="match status" value="1"/>
</dbReference>
<proteinExistence type="inferred from homology"/>
<dbReference type="Gene3D" id="1.10.287.950">
    <property type="entry name" value="Methyl-accepting chemotaxis protein"/>
    <property type="match status" value="1"/>
</dbReference>
<evidence type="ECO:0000256" key="1">
    <source>
        <dbReference type="ARBA" id="ARBA00004429"/>
    </source>
</evidence>
<protein>
    <submittedName>
        <fullName evidence="10">Putative Methyl-accepting chemotaxis protein</fullName>
    </submittedName>
</protein>
<keyword evidence="6" id="KW-1133">Transmembrane helix</keyword>
<feature type="transmembrane region" description="Helical" evidence="6">
    <location>
        <begin position="314"/>
        <end position="334"/>
    </location>
</feature>
<sequence length="697" mass="73650">MTEDVLALDARPHPGSVFFSRLADIWHRGDFPLLGSVSIRVRFIGLVVLALVAAVTFGTVLQVAGSRIDTMLLAQDGFRRLNDLASDMRSGAAAAENMQEQFVRDRDLAAAEAFRREVARLRERLDAMAGLAGTGPMAQAVAEARNGLDTVADAFAALEIEAGRLGLSEKDGLRVRLNESTKAIERELAEWPNAGDLSLLMTRMRLAERDFMLYGLPSALGRHRAAATQFDLAIDSSPLPPTTREEFRRLLVVYAADLTAFAEGSQTLKSEIGRVRDGVKALQPAIGQVATFAREGMAQAIAAQEDERHAANRMVALFGLLSAALFIVAALVLARSVTQPIRLIQGAMERLAAGDHTVGVPGANRSDEIGDMARAVGVFKENAIAMVRLQTEQDTIRAEAEAANRVHLLGLADTFESAVKQTVDLVSDRSLVIRDTAMRMAARTDAVGSGSLAVAEAAEQARTAVGHVVEAVEEMDVSVGEIAQSAAVATEIVAGAVEELNRSTDRIHSLAELAGRIDRVVGMITEIAGRTNMLALNAAIEAQRAGPAGKGFGVVADEVKQLAGQTATSTREITAQISAIQSATADTVAAIDGIGVAIRRMDDIARQISTAVGRQAEATSRIGQCVEDVILDTKVVTEGIVSVTQSAARYCGAAIGVMWAAQDLAAPAEQLHDEVGGFLATVRGTPRVDAATSPSGA</sequence>
<accession>H8FR48</accession>
<dbReference type="eggNOG" id="COG0840">
    <property type="taxonomic scope" value="Bacteria"/>
</dbReference>
<dbReference type="InterPro" id="IPR000727">
    <property type="entry name" value="T_SNARE_dom"/>
</dbReference>
<dbReference type="SUPFAM" id="SSF58104">
    <property type="entry name" value="Methyl-accepting chemotaxis protein (MCP) signaling domain"/>
    <property type="match status" value="1"/>
</dbReference>
<keyword evidence="11" id="KW-1185">Reference proteome</keyword>
<evidence type="ECO:0000256" key="4">
    <source>
        <dbReference type="ARBA" id="ARBA00029447"/>
    </source>
</evidence>
<dbReference type="Pfam" id="PF00672">
    <property type="entry name" value="HAMP"/>
    <property type="match status" value="1"/>
</dbReference>
<dbReference type="GO" id="GO:0007165">
    <property type="term" value="P:signal transduction"/>
    <property type="evidence" value="ECO:0007669"/>
    <property type="project" value="UniProtKB-KW"/>
</dbReference>
<reference evidence="10 11" key="1">
    <citation type="journal article" date="2012" name="J. Bacteriol.">
        <title>Draft Genome Sequence of the Purple Photosynthetic Bacterium Phaeospirillum molischianum DSM120, a Particularly Versatile Bacterium.</title>
        <authorList>
            <person name="Duquesne K."/>
            <person name="Prima V."/>
            <person name="Ji B."/>
            <person name="Rouy Z."/>
            <person name="Medigue C."/>
            <person name="Talla E."/>
            <person name="Sturgis J.N."/>
        </authorList>
    </citation>
    <scope>NUCLEOTIDE SEQUENCE [LARGE SCALE GENOMIC DNA]</scope>
    <source>
        <strain evidence="11">DSM120</strain>
    </source>
</reference>
<evidence type="ECO:0000256" key="6">
    <source>
        <dbReference type="SAM" id="Phobius"/>
    </source>
</evidence>
<dbReference type="AlphaFoldDB" id="H8FR48"/>
<dbReference type="STRING" id="1150626.PHAMO_210347"/>
<evidence type="ECO:0000313" key="11">
    <source>
        <dbReference type="Proteomes" id="UP000004169"/>
    </source>
</evidence>
<dbReference type="PANTHER" id="PTHR32089">
    <property type="entry name" value="METHYL-ACCEPTING CHEMOTAXIS PROTEIN MCPB"/>
    <property type="match status" value="1"/>
</dbReference>
<feature type="domain" description="HAMP" evidence="9">
    <location>
        <begin position="335"/>
        <end position="388"/>
    </location>
</feature>
<keyword evidence="6" id="KW-0472">Membrane</keyword>
<feature type="domain" description="T-SNARE coiled-coil homology" evidence="8">
    <location>
        <begin position="581"/>
        <end position="643"/>
    </location>
</feature>
<dbReference type="EMBL" id="CAHP01000014">
    <property type="protein sequence ID" value="CCG40836.1"/>
    <property type="molecule type" value="Genomic_DNA"/>
</dbReference>
<feature type="domain" description="Methyl-accepting transducer" evidence="7">
    <location>
        <begin position="436"/>
        <end position="665"/>
    </location>
</feature>
<dbReference type="RefSeq" id="WP_002727437.1">
    <property type="nucleotide sequence ID" value="NZ_CAHP01000014.1"/>
</dbReference>